<feature type="compositionally biased region" description="Low complexity" evidence="1">
    <location>
        <begin position="89"/>
        <end position="100"/>
    </location>
</feature>
<dbReference type="Proteomes" id="UP001289374">
    <property type="component" value="Unassembled WGS sequence"/>
</dbReference>
<comment type="caution">
    <text evidence="2">The sequence shown here is derived from an EMBL/GenBank/DDBJ whole genome shotgun (WGS) entry which is preliminary data.</text>
</comment>
<feature type="region of interest" description="Disordered" evidence="1">
    <location>
        <begin position="29"/>
        <end position="50"/>
    </location>
</feature>
<feature type="compositionally biased region" description="Polar residues" evidence="1">
    <location>
        <begin position="101"/>
        <end position="129"/>
    </location>
</feature>
<feature type="region of interest" description="Disordered" evidence="1">
    <location>
        <begin position="1"/>
        <end position="20"/>
    </location>
</feature>
<reference evidence="2" key="1">
    <citation type="submission" date="2020-06" db="EMBL/GenBank/DDBJ databases">
        <authorList>
            <person name="Li T."/>
            <person name="Hu X."/>
            <person name="Zhang T."/>
            <person name="Song X."/>
            <person name="Zhang H."/>
            <person name="Dai N."/>
            <person name="Sheng W."/>
            <person name="Hou X."/>
            <person name="Wei L."/>
        </authorList>
    </citation>
    <scope>NUCLEOTIDE SEQUENCE</scope>
    <source>
        <strain evidence="2">K16</strain>
        <tissue evidence="2">Leaf</tissue>
    </source>
</reference>
<evidence type="ECO:0000313" key="3">
    <source>
        <dbReference type="Proteomes" id="UP001289374"/>
    </source>
</evidence>
<protein>
    <submittedName>
        <fullName evidence="2">Uncharacterized protein</fullName>
    </submittedName>
</protein>
<evidence type="ECO:0000313" key="2">
    <source>
        <dbReference type="EMBL" id="KAK4399658.1"/>
    </source>
</evidence>
<keyword evidence="3" id="KW-1185">Reference proteome</keyword>
<name>A0AAE1WUP3_9LAMI</name>
<feature type="compositionally biased region" description="Basic and acidic residues" evidence="1">
    <location>
        <begin position="1"/>
        <end position="12"/>
    </location>
</feature>
<feature type="compositionally biased region" description="Polar residues" evidence="1">
    <location>
        <begin position="41"/>
        <end position="50"/>
    </location>
</feature>
<sequence length="179" mass="19754">MRGMNPEKHDEVPAASCWPKEKNVSLAQSITKRSETFPENKGSNRWQQDQNVINNIAVKTPQKESLFTKSGAIFQDNSVENSADDSDAATHSSSDSSSLSGYSTRESDLSQNSDTYGSNNAKGRQTGGESMSKLDLSASKDMTMDMILRSSRRFKKAKLIASQYEQEQMESVPDGQLTQ</sequence>
<proteinExistence type="predicted"/>
<reference evidence="2" key="2">
    <citation type="journal article" date="2024" name="Plant">
        <title>Genomic evolution and insights into agronomic trait innovations of Sesamum species.</title>
        <authorList>
            <person name="Miao H."/>
            <person name="Wang L."/>
            <person name="Qu L."/>
            <person name="Liu H."/>
            <person name="Sun Y."/>
            <person name="Le M."/>
            <person name="Wang Q."/>
            <person name="Wei S."/>
            <person name="Zheng Y."/>
            <person name="Lin W."/>
            <person name="Duan Y."/>
            <person name="Cao H."/>
            <person name="Xiong S."/>
            <person name="Wang X."/>
            <person name="Wei L."/>
            <person name="Li C."/>
            <person name="Ma Q."/>
            <person name="Ju M."/>
            <person name="Zhao R."/>
            <person name="Li G."/>
            <person name="Mu C."/>
            <person name="Tian Q."/>
            <person name="Mei H."/>
            <person name="Zhang T."/>
            <person name="Gao T."/>
            <person name="Zhang H."/>
        </authorList>
    </citation>
    <scope>NUCLEOTIDE SEQUENCE</scope>
    <source>
        <strain evidence="2">K16</strain>
    </source>
</reference>
<feature type="region of interest" description="Disordered" evidence="1">
    <location>
        <begin position="78"/>
        <end position="140"/>
    </location>
</feature>
<organism evidence="2 3">
    <name type="scientific">Sesamum angolense</name>
    <dbReference type="NCBI Taxonomy" id="2727404"/>
    <lineage>
        <taxon>Eukaryota</taxon>
        <taxon>Viridiplantae</taxon>
        <taxon>Streptophyta</taxon>
        <taxon>Embryophyta</taxon>
        <taxon>Tracheophyta</taxon>
        <taxon>Spermatophyta</taxon>
        <taxon>Magnoliopsida</taxon>
        <taxon>eudicotyledons</taxon>
        <taxon>Gunneridae</taxon>
        <taxon>Pentapetalae</taxon>
        <taxon>asterids</taxon>
        <taxon>lamiids</taxon>
        <taxon>Lamiales</taxon>
        <taxon>Pedaliaceae</taxon>
        <taxon>Sesamum</taxon>
    </lineage>
</organism>
<evidence type="ECO:0000256" key="1">
    <source>
        <dbReference type="SAM" id="MobiDB-lite"/>
    </source>
</evidence>
<dbReference type="AlphaFoldDB" id="A0AAE1WUP3"/>
<dbReference type="EMBL" id="JACGWL010000006">
    <property type="protein sequence ID" value="KAK4399658.1"/>
    <property type="molecule type" value="Genomic_DNA"/>
</dbReference>
<gene>
    <name evidence="2" type="ORF">Sango_1071900</name>
</gene>
<accession>A0AAE1WUP3</accession>